<proteinExistence type="predicted"/>
<dbReference type="EMBL" id="JBBBZM010000023">
    <property type="protein sequence ID" value="KAL0638321.1"/>
    <property type="molecule type" value="Genomic_DNA"/>
</dbReference>
<dbReference type="Proteomes" id="UP001447188">
    <property type="component" value="Unassembled WGS sequence"/>
</dbReference>
<dbReference type="Pfam" id="PF18922">
    <property type="entry name" value="DUF5672"/>
    <property type="match status" value="1"/>
</dbReference>
<name>A0ABR3GRS7_9PEZI</name>
<keyword evidence="3" id="KW-1185">Reference proteome</keyword>
<feature type="domain" description="DUF5672" evidence="1">
    <location>
        <begin position="90"/>
        <end position="200"/>
    </location>
</feature>
<dbReference type="InterPro" id="IPR043729">
    <property type="entry name" value="DUF5672"/>
</dbReference>
<sequence>MISVVPSDWRFVFLGSSESVAFVNNSLSVRTQVWNGKLDLLELPGNFSSKGQEPLSQTLTSVAFWQWLGGKDTWNWEDPYVDGPGGRRPQVEWVLMFQTDSILCANSKASLNDWLHYDWVGAPWRMRDPYGGNGGLSLRRVSRMIQVLHFQKRRPGFWQLEDLWLIERIGILPGARMANGTTEARFSVEHVWSDEPMGYHLGWSGARLPGEVWSDPWQRKKIWNWCPEIKLILDMKLERECGMVGTDRLVRDYRGEERREWPSLSPW</sequence>
<reference evidence="2 3" key="1">
    <citation type="submission" date="2024-02" db="EMBL/GenBank/DDBJ databases">
        <title>Discinaceae phylogenomics.</title>
        <authorList>
            <person name="Dirks A.C."/>
            <person name="James T.Y."/>
        </authorList>
    </citation>
    <scope>NUCLEOTIDE SEQUENCE [LARGE SCALE GENOMIC DNA]</scope>
    <source>
        <strain evidence="2 3">ACD0624</strain>
    </source>
</reference>
<comment type="caution">
    <text evidence="2">The sequence shown here is derived from an EMBL/GenBank/DDBJ whole genome shotgun (WGS) entry which is preliminary data.</text>
</comment>
<evidence type="ECO:0000313" key="2">
    <source>
        <dbReference type="EMBL" id="KAL0638321.1"/>
    </source>
</evidence>
<gene>
    <name evidence="2" type="ORF">Q9L58_002623</name>
</gene>
<accession>A0ABR3GRS7</accession>
<protein>
    <recommendedName>
        <fullName evidence="1">DUF5672 domain-containing protein</fullName>
    </recommendedName>
</protein>
<evidence type="ECO:0000313" key="3">
    <source>
        <dbReference type="Proteomes" id="UP001447188"/>
    </source>
</evidence>
<organism evidence="2 3">
    <name type="scientific">Discina gigas</name>
    <dbReference type="NCBI Taxonomy" id="1032678"/>
    <lineage>
        <taxon>Eukaryota</taxon>
        <taxon>Fungi</taxon>
        <taxon>Dikarya</taxon>
        <taxon>Ascomycota</taxon>
        <taxon>Pezizomycotina</taxon>
        <taxon>Pezizomycetes</taxon>
        <taxon>Pezizales</taxon>
        <taxon>Discinaceae</taxon>
        <taxon>Discina</taxon>
    </lineage>
</organism>
<evidence type="ECO:0000259" key="1">
    <source>
        <dbReference type="Pfam" id="PF18922"/>
    </source>
</evidence>